<reference evidence="5" key="1">
    <citation type="submission" date="2023-06" db="EMBL/GenBank/DDBJ databases">
        <title>Genomic of Agaribacillus aureum.</title>
        <authorList>
            <person name="Wang G."/>
        </authorList>
    </citation>
    <scope>NUCLEOTIDE SEQUENCE</scope>
    <source>
        <strain evidence="5">BMA12</strain>
    </source>
</reference>
<keyword evidence="1" id="KW-0732">Signal</keyword>
<dbReference type="EMBL" id="JAUJEB010000013">
    <property type="protein sequence ID" value="MDN5217115.1"/>
    <property type="molecule type" value="Genomic_DNA"/>
</dbReference>
<feature type="signal peptide" evidence="1">
    <location>
        <begin position="1"/>
        <end position="25"/>
    </location>
</feature>
<evidence type="ECO:0000259" key="4">
    <source>
        <dbReference type="Pfam" id="PF18962"/>
    </source>
</evidence>
<dbReference type="Pfam" id="PF18962">
    <property type="entry name" value="Por_Secre_tail"/>
    <property type="match status" value="1"/>
</dbReference>
<accession>A0ABT8LK73</accession>
<feature type="domain" description="Porphyranase beta-sandwich" evidence="3">
    <location>
        <begin position="426"/>
        <end position="529"/>
    </location>
</feature>
<dbReference type="Pfam" id="PF18040">
    <property type="entry name" value="BPA_C"/>
    <property type="match status" value="1"/>
</dbReference>
<feature type="domain" description="Beta-porphyranase A C-terminal" evidence="2">
    <location>
        <begin position="538"/>
        <end position="631"/>
    </location>
</feature>
<feature type="domain" description="Secretion system C-terminal sorting" evidence="4">
    <location>
        <begin position="662"/>
        <end position="730"/>
    </location>
</feature>
<evidence type="ECO:0000259" key="2">
    <source>
        <dbReference type="Pfam" id="PF18040"/>
    </source>
</evidence>
<dbReference type="Pfam" id="PF18206">
    <property type="entry name" value="Porphyrn_cat_1"/>
    <property type="match status" value="1"/>
</dbReference>
<dbReference type="InterPro" id="IPR040527">
    <property type="entry name" value="Beta-sand_Porphyrn"/>
</dbReference>
<dbReference type="Gene3D" id="3.20.20.80">
    <property type="entry name" value="Glycosidases"/>
    <property type="match status" value="1"/>
</dbReference>
<dbReference type="NCBIfam" id="TIGR04183">
    <property type="entry name" value="Por_Secre_tail"/>
    <property type="match status" value="1"/>
</dbReference>
<dbReference type="SUPFAM" id="SSF51445">
    <property type="entry name" value="(Trans)glycosidases"/>
    <property type="match status" value="1"/>
</dbReference>
<organism evidence="5 6">
    <name type="scientific">Agaribacillus aureus</name>
    <dbReference type="NCBI Taxonomy" id="3051825"/>
    <lineage>
        <taxon>Bacteria</taxon>
        <taxon>Pseudomonadati</taxon>
        <taxon>Bacteroidota</taxon>
        <taxon>Cytophagia</taxon>
        <taxon>Cytophagales</taxon>
        <taxon>Splendidivirgaceae</taxon>
        <taxon>Agaribacillus</taxon>
    </lineage>
</organism>
<feature type="chain" id="PRO_5047296105" evidence="1">
    <location>
        <begin position="26"/>
        <end position="733"/>
    </location>
</feature>
<dbReference type="InterPro" id="IPR017853">
    <property type="entry name" value="GH"/>
</dbReference>
<dbReference type="Gene3D" id="2.60.120.1200">
    <property type="match status" value="1"/>
</dbReference>
<dbReference type="Proteomes" id="UP001172083">
    <property type="component" value="Unassembled WGS sequence"/>
</dbReference>
<proteinExistence type="predicted"/>
<evidence type="ECO:0000313" key="6">
    <source>
        <dbReference type="Proteomes" id="UP001172083"/>
    </source>
</evidence>
<name>A0ABT8LK73_9BACT</name>
<keyword evidence="6" id="KW-1185">Reference proteome</keyword>
<protein>
    <submittedName>
        <fullName evidence="5">T9SS type A sorting domain-containing protein</fullName>
    </submittedName>
</protein>
<evidence type="ECO:0000259" key="3">
    <source>
        <dbReference type="Pfam" id="PF18206"/>
    </source>
</evidence>
<gene>
    <name evidence="5" type="ORF">QQ020_33900</name>
</gene>
<evidence type="ECO:0000313" key="5">
    <source>
        <dbReference type="EMBL" id="MDN5217115.1"/>
    </source>
</evidence>
<sequence>MKNIQIHSGHFLSFLFFFCGLSAFGQTTVDINLNVKHITGGISEFDRKKFITMHASLTEGEWDSDAQRDEFLELYDVYLGRNNGIYPWQLNQIKEDSNKPGWPSLDDMTTRGTTSKNNYAAKTAVHKHEHRSDLMIGGQPVMYPNGDPTSPCCGNAEPWVVANYEALAEYMANLLTTFYGTGGVTGEPKPTYIEVMNEPFVHAWEIPTTKANISELHNVVANRIHALHPQVKVGGYTAAHPAFEAADFKHWEDNWKLFMDIAGENMDFFSVHIYDFAPPDNPNDEKHRSGSNAEAILDMIAHYSHLSFGEVKPFVISEYGYFAPGLDGTPYTKTRDWGNLRSFSTMMLQFMEKPDIMAKTVPFMILKANWWSHSSGNKYPYRLMRQQKELAGETGEAWVYTELIKFYQLWSDVKGTRVDTRPTDLDIQADAYVSGKKAYVIINNLHFEPHTVQLKAFDDHDNPVEKIDIKHLHLVDDLPLLETTQHNGSLSEVTIDAEATMILAYTFANDITVDQTSDEQRFFADKYYQPILANAENTFSINGISKGSAGEAVIRLGLGRDHTNSLQPVVKFNDTPIAVPSDWRGYDQHNRDRFFGVIEIPVPYELLQENNTLSVKFDDAGGHISSVSMQTFKFSKKLQRTENSGAVLSAGRPDLDLQIKAYPNPAGKKLTLALPKKINNATLYIQDLKGVTLIKKEAKSGANTIDINNLARGMYLVLIQTEHQLFTRKIRLE</sequence>
<evidence type="ECO:0000256" key="1">
    <source>
        <dbReference type="SAM" id="SignalP"/>
    </source>
</evidence>
<dbReference type="CDD" id="cd21510">
    <property type="entry name" value="agarase_cat"/>
    <property type="match status" value="1"/>
</dbReference>
<dbReference type="InterPro" id="IPR026444">
    <property type="entry name" value="Secre_tail"/>
</dbReference>
<dbReference type="RefSeq" id="WP_346762452.1">
    <property type="nucleotide sequence ID" value="NZ_JAUJEB010000013.1"/>
</dbReference>
<comment type="caution">
    <text evidence="5">The sequence shown here is derived from an EMBL/GenBank/DDBJ whole genome shotgun (WGS) entry which is preliminary data.</text>
</comment>
<dbReference type="InterPro" id="IPR041224">
    <property type="entry name" value="BPA_C"/>
</dbReference>